<accession>A0A428KRH8</accession>
<dbReference type="EMBL" id="RWIT01000004">
    <property type="protein sequence ID" value="RSK49074.1"/>
    <property type="molecule type" value="Genomic_DNA"/>
</dbReference>
<dbReference type="SUPFAM" id="SSF52821">
    <property type="entry name" value="Rhodanese/Cell cycle control phosphatase"/>
    <property type="match status" value="1"/>
</dbReference>
<dbReference type="PROSITE" id="PS50206">
    <property type="entry name" value="RHODANESE_3"/>
    <property type="match status" value="1"/>
</dbReference>
<name>A0A428KRH8_9BACT</name>
<protein>
    <submittedName>
        <fullName evidence="2">Rhodanese-like domain-containing protein</fullName>
    </submittedName>
</protein>
<dbReference type="Gene3D" id="3.40.250.10">
    <property type="entry name" value="Rhodanese-like domain"/>
    <property type="match status" value="1"/>
</dbReference>
<dbReference type="InterPro" id="IPR001763">
    <property type="entry name" value="Rhodanese-like_dom"/>
</dbReference>
<comment type="caution">
    <text evidence="2">The sequence shown here is derived from an EMBL/GenBank/DDBJ whole genome shotgun (WGS) entry which is preliminary data.</text>
</comment>
<organism evidence="2 3">
    <name type="scientific">Hymenobacter rigui</name>
    <dbReference type="NCBI Taxonomy" id="334424"/>
    <lineage>
        <taxon>Bacteria</taxon>
        <taxon>Pseudomonadati</taxon>
        <taxon>Bacteroidota</taxon>
        <taxon>Cytophagia</taxon>
        <taxon>Cytophagales</taxon>
        <taxon>Hymenobacteraceae</taxon>
        <taxon>Hymenobacter</taxon>
    </lineage>
</organism>
<keyword evidence="3" id="KW-1185">Reference proteome</keyword>
<sequence>MNDITSAELKERQANGTAPIIIDVRETWENEESRIDGSRNIPLGELPTKLEDLEDLKHQEIVVHCKGGGRSASAKAFLVQHGFDHVRNLIGGMQGYQQA</sequence>
<dbReference type="Proteomes" id="UP000273500">
    <property type="component" value="Unassembled WGS sequence"/>
</dbReference>
<evidence type="ECO:0000259" key="1">
    <source>
        <dbReference type="PROSITE" id="PS50206"/>
    </source>
</evidence>
<dbReference type="SMART" id="SM00450">
    <property type="entry name" value="RHOD"/>
    <property type="match status" value="1"/>
</dbReference>
<dbReference type="OrthoDB" id="9808735at2"/>
<reference evidence="2 3" key="1">
    <citation type="submission" date="2018-12" db="EMBL/GenBank/DDBJ databases">
        <authorList>
            <person name="Feng G."/>
            <person name="Zhu H."/>
        </authorList>
    </citation>
    <scope>NUCLEOTIDE SEQUENCE [LARGE SCALE GENOMIC DNA]</scope>
    <source>
        <strain evidence="2 3">KCTC 12533</strain>
    </source>
</reference>
<dbReference type="RefSeq" id="WP_125419679.1">
    <property type="nucleotide sequence ID" value="NZ_RWIT01000004.1"/>
</dbReference>
<evidence type="ECO:0000313" key="2">
    <source>
        <dbReference type="EMBL" id="RSK49074.1"/>
    </source>
</evidence>
<dbReference type="PANTHER" id="PTHR43031">
    <property type="entry name" value="FAD-DEPENDENT OXIDOREDUCTASE"/>
    <property type="match status" value="1"/>
</dbReference>
<dbReference type="InterPro" id="IPR050229">
    <property type="entry name" value="GlpE_sulfurtransferase"/>
</dbReference>
<gene>
    <name evidence="2" type="ORF">EI291_10025</name>
</gene>
<dbReference type="PANTHER" id="PTHR43031:SF1">
    <property type="entry name" value="PYRIDINE NUCLEOTIDE-DISULPHIDE OXIDOREDUCTASE"/>
    <property type="match status" value="1"/>
</dbReference>
<proteinExistence type="predicted"/>
<evidence type="ECO:0000313" key="3">
    <source>
        <dbReference type="Proteomes" id="UP000273500"/>
    </source>
</evidence>
<dbReference type="Pfam" id="PF00581">
    <property type="entry name" value="Rhodanese"/>
    <property type="match status" value="1"/>
</dbReference>
<feature type="domain" description="Rhodanese" evidence="1">
    <location>
        <begin position="15"/>
        <end position="98"/>
    </location>
</feature>
<dbReference type="InterPro" id="IPR036873">
    <property type="entry name" value="Rhodanese-like_dom_sf"/>
</dbReference>
<dbReference type="CDD" id="cd00158">
    <property type="entry name" value="RHOD"/>
    <property type="match status" value="1"/>
</dbReference>
<dbReference type="AlphaFoldDB" id="A0A428KRH8"/>